<evidence type="ECO:0000256" key="1">
    <source>
        <dbReference type="SAM" id="Coils"/>
    </source>
</evidence>
<dbReference type="AlphaFoldDB" id="A0A2V1H098"/>
<dbReference type="InterPro" id="IPR038444">
    <property type="entry name" value="DUF465_sf"/>
</dbReference>
<dbReference type="EMBL" id="QDDL01000004">
    <property type="protein sequence ID" value="PVZ69031.1"/>
    <property type="molecule type" value="Genomic_DNA"/>
</dbReference>
<comment type="caution">
    <text evidence="2">The sequence shown here is derived from an EMBL/GenBank/DDBJ whole genome shotgun (WGS) entry which is preliminary data.</text>
</comment>
<sequence length="79" mass="9351">MEDSNVETPESESAERKLSALYQLKELRVEHRDLDHAIHLLQEAPYIDQLQVKRMKKRKLLLRDTIERLESELIPDLNA</sequence>
<evidence type="ECO:0000313" key="3">
    <source>
        <dbReference type="Proteomes" id="UP000244906"/>
    </source>
</evidence>
<gene>
    <name evidence="2" type="ORF">DC094_12425</name>
</gene>
<keyword evidence="1" id="KW-0175">Coiled coil</keyword>
<proteinExistence type="predicted"/>
<dbReference type="InterPro" id="IPR007420">
    <property type="entry name" value="DUF465"/>
</dbReference>
<accession>A0A2V1H098</accession>
<name>A0A2V1H098_9GAMM</name>
<evidence type="ECO:0000313" key="2">
    <source>
        <dbReference type="EMBL" id="PVZ69031.1"/>
    </source>
</evidence>
<dbReference type="OrthoDB" id="5787087at2"/>
<dbReference type="Gene3D" id="6.10.280.50">
    <property type="match status" value="1"/>
</dbReference>
<organism evidence="2 3">
    <name type="scientific">Pelagibaculum spongiae</name>
    <dbReference type="NCBI Taxonomy" id="2080658"/>
    <lineage>
        <taxon>Bacteria</taxon>
        <taxon>Pseudomonadati</taxon>
        <taxon>Pseudomonadota</taxon>
        <taxon>Gammaproteobacteria</taxon>
        <taxon>Oceanospirillales</taxon>
        <taxon>Pelagibaculum</taxon>
    </lineage>
</organism>
<dbReference type="Proteomes" id="UP000244906">
    <property type="component" value="Unassembled WGS sequence"/>
</dbReference>
<dbReference type="Pfam" id="PF04325">
    <property type="entry name" value="DUF465"/>
    <property type="match status" value="1"/>
</dbReference>
<evidence type="ECO:0008006" key="4">
    <source>
        <dbReference type="Google" id="ProtNLM"/>
    </source>
</evidence>
<feature type="coiled-coil region" evidence="1">
    <location>
        <begin position="24"/>
        <end position="72"/>
    </location>
</feature>
<reference evidence="2 3" key="1">
    <citation type="submission" date="2018-04" db="EMBL/GenBank/DDBJ databases">
        <title>Thalassorhabdus spongiae gen. nov., sp. nov., isolated from a marine sponge in South-West Iceland.</title>
        <authorList>
            <person name="Knobloch S."/>
            <person name="Daussin A."/>
            <person name="Johannsson R."/>
            <person name="Marteinsson V.T."/>
        </authorList>
    </citation>
    <scope>NUCLEOTIDE SEQUENCE [LARGE SCALE GENOMIC DNA]</scope>
    <source>
        <strain evidence="2 3">Hp12</strain>
    </source>
</reference>
<keyword evidence="3" id="KW-1185">Reference proteome</keyword>
<protein>
    <recommendedName>
        <fullName evidence="4">DUF465 domain-containing protein</fullName>
    </recommendedName>
</protein>